<evidence type="ECO:0000256" key="5">
    <source>
        <dbReference type="ARBA" id="ARBA00023136"/>
    </source>
</evidence>
<dbReference type="RefSeq" id="WP_307370529.1">
    <property type="nucleotide sequence ID" value="NZ_JAUSUW010000003.1"/>
</dbReference>
<evidence type="ECO:0000313" key="8">
    <source>
        <dbReference type="Proteomes" id="UP001238496"/>
    </source>
</evidence>
<name>A0ABU0G529_9HYPH</name>
<feature type="transmembrane region" description="Helical" evidence="6">
    <location>
        <begin position="70"/>
        <end position="88"/>
    </location>
</feature>
<organism evidence="7 8">
    <name type="scientific">Peteryoungia aggregata LMG 23059</name>
    <dbReference type="NCBI Taxonomy" id="1368425"/>
    <lineage>
        <taxon>Bacteria</taxon>
        <taxon>Pseudomonadati</taxon>
        <taxon>Pseudomonadota</taxon>
        <taxon>Alphaproteobacteria</taxon>
        <taxon>Hyphomicrobiales</taxon>
        <taxon>Rhizobiaceae</taxon>
        <taxon>Peteryoungia</taxon>
    </lineage>
</organism>
<dbReference type="PANTHER" id="PTHR30086:SF20">
    <property type="entry name" value="ARGININE EXPORTER PROTEIN ARGO-RELATED"/>
    <property type="match status" value="1"/>
</dbReference>
<sequence length="197" mass="20195">MSLSAFALAVLLLLLTPGPTNTLLAVSGAARGLKASLPLIGAELAGYLTAIVPLVFLAAPLLAEQPVASLVIKLASTLWVLLLAARLWTRPPSATEPGAITAATVYGTTVLNPKALIIGLALIPPASFAAPETLVVPLPYLALFALLVMVVATCWLSAGAAILRRVATTNPLLFGRVAASFLVVFAISLAGRAIGWI</sequence>
<comment type="subcellular location">
    <subcellularLocation>
        <location evidence="1">Cell membrane</location>
        <topology evidence="1">Multi-pass membrane protein</topology>
    </subcellularLocation>
</comment>
<evidence type="ECO:0000313" key="7">
    <source>
        <dbReference type="EMBL" id="MDQ0420218.1"/>
    </source>
</evidence>
<evidence type="ECO:0000256" key="3">
    <source>
        <dbReference type="ARBA" id="ARBA00022692"/>
    </source>
</evidence>
<keyword evidence="3 6" id="KW-0812">Transmembrane</keyword>
<keyword evidence="5 6" id="KW-0472">Membrane</keyword>
<dbReference type="EMBL" id="JAUSUW010000003">
    <property type="protein sequence ID" value="MDQ0420218.1"/>
    <property type="molecule type" value="Genomic_DNA"/>
</dbReference>
<proteinExistence type="predicted"/>
<dbReference type="InterPro" id="IPR001123">
    <property type="entry name" value="LeuE-type"/>
</dbReference>
<reference evidence="7 8" key="1">
    <citation type="submission" date="2023-07" db="EMBL/GenBank/DDBJ databases">
        <title>Genomic Encyclopedia of Type Strains, Phase IV (KMG-IV): sequencing the most valuable type-strain genomes for metagenomic binning, comparative biology and taxonomic classification.</title>
        <authorList>
            <person name="Goeker M."/>
        </authorList>
    </citation>
    <scope>NUCLEOTIDE SEQUENCE [LARGE SCALE GENOMIC DNA]</scope>
    <source>
        <strain evidence="7 8">DSM 1111</strain>
    </source>
</reference>
<evidence type="ECO:0000256" key="4">
    <source>
        <dbReference type="ARBA" id="ARBA00022989"/>
    </source>
</evidence>
<evidence type="ECO:0000256" key="6">
    <source>
        <dbReference type="SAM" id="Phobius"/>
    </source>
</evidence>
<keyword evidence="4 6" id="KW-1133">Transmembrane helix</keyword>
<dbReference type="PANTHER" id="PTHR30086">
    <property type="entry name" value="ARGININE EXPORTER PROTEIN ARGO"/>
    <property type="match status" value="1"/>
</dbReference>
<gene>
    <name evidence="7" type="ORF">J2045_001237</name>
</gene>
<evidence type="ECO:0000256" key="1">
    <source>
        <dbReference type="ARBA" id="ARBA00004651"/>
    </source>
</evidence>
<accession>A0ABU0G529</accession>
<keyword evidence="2" id="KW-1003">Cell membrane</keyword>
<evidence type="ECO:0000256" key="2">
    <source>
        <dbReference type="ARBA" id="ARBA00022475"/>
    </source>
</evidence>
<keyword evidence="8" id="KW-1185">Reference proteome</keyword>
<feature type="transmembrane region" description="Helical" evidence="6">
    <location>
        <begin position="44"/>
        <end position="63"/>
    </location>
</feature>
<feature type="transmembrane region" description="Helical" evidence="6">
    <location>
        <begin position="173"/>
        <end position="194"/>
    </location>
</feature>
<protein>
    <submittedName>
        <fullName evidence="7">Threonine/homoserine/homoserine lactone efflux protein</fullName>
    </submittedName>
</protein>
<dbReference type="Proteomes" id="UP001238496">
    <property type="component" value="Unassembled WGS sequence"/>
</dbReference>
<feature type="transmembrane region" description="Helical" evidence="6">
    <location>
        <begin position="140"/>
        <end position="161"/>
    </location>
</feature>
<comment type="caution">
    <text evidence="7">The sequence shown here is derived from an EMBL/GenBank/DDBJ whole genome shotgun (WGS) entry which is preliminary data.</text>
</comment>